<evidence type="ECO:0000313" key="2">
    <source>
        <dbReference type="EMBL" id="KAK3269250.1"/>
    </source>
</evidence>
<dbReference type="AlphaFoldDB" id="A0AAE0G134"/>
<sequence length="133" mass="14588">MSSSSEPAPVKRAAPVVLGQYLSSNKKRKFEVPFPDQDSAPRDLRALNTGAKRRRSYSVTDKAEVLQLLQDAESDASVLNKHAKVEAETGVSQSLVSKWGRDRDTSFVTLKLDNGKILRGAGARRGKEHLTPL</sequence>
<organism evidence="2 3">
    <name type="scientific">Cymbomonas tetramitiformis</name>
    <dbReference type="NCBI Taxonomy" id="36881"/>
    <lineage>
        <taxon>Eukaryota</taxon>
        <taxon>Viridiplantae</taxon>
        <taxon>Chlorophyta</taxon>
        <taxon>Pyramimonadophyceae</taxon>
        <taxon>Pyramimonadales</taxon>
        <taxon>Pyramimonadaceae</taxon>
        <taxon>Cymbomonas</taxon>
    </lineage>
</organism>
<dbReference type="EMBL" id="LGRX02011121">
    <property type="protein sequence ID" value="KAK3269250.1"/>
    <property type="molecule type" value="Genomic_DNA"/>
</dbReference>
<proteinExistence type="predicted"/>
<feature type="region of interest" description="Disordered" evidence="1">
    <location>
        <begin position="29"/>
        <end position="53"/>
    </location>
</feature>
<reference evidence="2 3" key="1">
    <citation type="journal article" date="2015" name="Genome Biol. Evol.">
        <title>Comparative Genomics of a Bacterivorous Green Alga Reveals Evolutionary Causalities and Consequences of Phago-Mixotrophic Mode of Nutrition.</title>
        <authorList>
            <person name="Burns J.A."/>
            <person name="Paasch A."/>
            <person name="Narechania A."/>
            <person name="Kim E."/>
        </authorList>
    </citation>
    <scope>NUCLEOTIDE SEQUENCE [LARGE SCALE GENOMIC DNA]</scope>
    <source>
        <strain evidence="2 3">PLY_AMNH</strain>
    </source>
</reference>
<evidence type="ECO:0000256" key="1">
    <source>
        <dbReference type="SAM" id="MobiDB-lite"/>
    </source>
</evidence>
<keyword evidence="3" id="KW-1185">Reference proteome</keyword>
<dbReference type="Proteomes" id="UP001190700">
    <property type="component" value="Unassembled WGS sequence"/>
</dbReference>
<gene>
    <name evidence="2" type="ORF">CYMTET_22300</name>
</gene>
<name>A0AAE0G134_9CHLO</name>
<accession>A0AAE0G134</accession>
<evidence type="ECO:0000313" key="3">
    <source>
        <dbReference type="Proteomes" id="UP001190700"/>
    </source>
</evidence>
<comment type="caution">
    <text evidence="2">The sequence shown here is derived from an EMBL/GenBank/DDBJ whole genome shotgun (WGS) entry which is preliminary data.</text>
</comment>
<protein>
    <submittedName>
        <fullName evidence="2">Uncharacterized protein</fullName>
    </submittedName>
</protein>